<feature type="region of interest" description="Disordered" evidence="1">
    <location>
        <begin position="27"/>
        <end position="63"/>
    </location>
</feature>
<name>A0A2V4RKT2_9PROT</name>
<sequence>MHLRKLTASLLSASLALGMLATAVPAAQAQPWHGGRGGPPPRGWHGGPPRDWHGGPRGDGGAGLAVGSGLAGLAIGAMLGSTLAERGAAAPPPAYYPTPAPAPPPPAYYPYGGGY</sequence>
<evidence type="ECO:0000313" key="4">
    <source>
        <dbReference type="Proteomes" id="UP000247371"/>
    </source>
</evidence>
<feature type="chain" id="PRO_5016069364" evidence="2">
    <location>
        <begin position="30"/>
        <end position="115"/>
    </location>
</feature>
<evidence type="ECO:0000256" key="2">
    <source>
        <dbReference type="SAM" id="SignalP"/>
    </source>
</evidence>
<accession>A0A2V4RKT2</accession>
<feature type="region of interest" description="Disordered" evidence="1">
    <location>
        <begin position="87"/>
        <end position="115"/>
    </location>
</feature>
<keyword evidence="2" id="KW-0732">Signal</keyword>
<evidence type="ECO:0000313" key="3">
    <source>
        <dbReference type="EMBL" id="PYD70396.1"/>
    </source>
</evidence>
<organism evidence="3 4">
    <name type="scientific">Komagataeibacter swingsii</name>
    <dbReference type="NCBI Taxonomy" id="215220"/>
    <lineage>
        <taxon>Bacteria</taxon>
        <taxon>Pseudomonadati</taxon>
        <taxon>Pseudomonadota</taxon>
        <taxon>Alphaproteobacteria</taxon>
        <taxon>Acetobacterales</taxon>
        <taxon>Acetobacteraceae</taxon>
        <taxon>Komagataeibacter</taxon>
    </lineage>
</organism>
<keyword evidence="4" id="KW-1185">Reference proteome</keyword>
<dbReference type="EMBL" id="NKUB01000004">
    <property type="protein sequence ID" value="PYD70396.1"/>
    <property type="molecule type" value="Genomic_DNA"/>
</dbReference>
<feature type="compositionally biased region" description="Pro residues" evidence="1">
    <location>
        <begin position="90"/>
        <end position="108"/>
    </location>
</feature>
<comment type="caution">
    <text evidence="3">The sequence shown here is derived from an EMBL/GenBank/DDBJ whole genome shotgun (WGS) entry which is preliminary data.</text>
</comment>
<feature type="signal peptide" evidence="2">
    <location>
        <begin position="1"/>
        <end position="29"/>
    </location>
</feature>
<gene>
    <name evidence="3" type="ORF">CFR76_05685</name>
</gene>
<dbReference type="Proteomes" id="UP000247371">
    <property type="component" value="Unassembled WGS sequence"/>
</dbReference>
<evidence type="ECO:0000256" key="1">
    <source>
        <dbReference type="SAM" id="MobiDB-lite"/>
    </source>
</evidence>
<protein>
    <submittedName>
        <fullName evidence="3">Uncharacterized protein</fullName>
    </submittedName>
</protein>
<proteinExistence type="predicted"/>
<dbReference type="AlphaFoldDB" id="A0A2V4RKT2"/>
<reference evidence="3 4" key="1">
    <citation type="submission" date="2017-07" db="EMBL/GenBank/DDBJ databases">
        <title>A draft genome sequence of Komagataeibacter swingsii LMG 22125.</title>
        <authorList>
            <person name="Skraban J."/>
            <person name="Cleenwerck I."/>
            <person name="Vandamme P."/>
            <person name="Trcek J."/>
        </authorList>
    </citation>
    <scope>NUCLEOTIDE SEQUENCE [LARGE SCALE GENOMIC DNA]</scope>
    <source>
        <strain evidence="3 4">LMG 22125</strain>
    </source>
</reference>